<proteinExistence type="predicted"/>
<sequence length="133" mass="14963">MKSIKQAFLLSLILWLVPFVVAFMIFPLRESDRPFFESIMPVTVVLTTMILSIVYFKGVGGRFLKEGIFLGLVFFLVNIGIDCLIFMKGPWAMSVGEYFKDIGLTYLVIPAITMGIGYILQKKSIQPEQGSVL</sequence>
<evidence type="ECO:0000313" key="2">
    <source>
        <dbReference type="EMBL" id="KKR05506.1"/>
    </source>
</evidence>
<evidence type="ECO:0000256" key="1">
    <source>
        <dbReference type="SAM" id="Phobius"/>
    </source>
</evidence>
<evidence type="ECO:0000313" key="3">
    <source>
        <dbReference type="Proteomes" id="UP000034799"/>
    </source>
</evidence>
<accession>A0A0G0MY88</accession>
<keyword evidence="1" id="KW-0812">Transmembrane</keyword>
<dbReference type="STRING" id="1619100.UT34_C0002G0013"/>
<name>A0A0G0MY88_9BACT</name>
<feature type="transmembrane region" description="Helical" evidence="1">
    <location>
        <begin position="7"/>
        <end position="26"/>
    </location>
</feature>
<keyword evidence="1" id="KW-0472">Membrane</keyword>
<feature type="transmembrane region" description="Helical" evidence="1">
    <location>
        <begin position="102"/>
        <end position="120"/>
    </location>
</feature>
<feature type="transmembrane region" description="Helical" evidence="1">
    <location>
        <begin position="68"/>
        <end position="87"/>
    </location>
</feature>
<protein>
    <submittedName>
        <fullName evidence="2">Uncharacterized protein</fullName>
    </submittedName>
</protein>
<organism evidence="2 3">
    <name type="scientific">candidate division WS6 bacterium GW2011_GWF2_39_15</name>
    <dbReference type="NCBI Taxonomy" id="1619100"/>
    <lineage>
        <taxon>Bacteria</taxon>
        <taxon>Candidatus Dojkabacteria</taxon>
    </lineage>
</organism>
<dbReference type="Proteomes" id="UP000034799">
    <property type="component" value="Unassembled WGS sequence"/>
</dbReference>
<reference evidence="2 3" key="1">
    <citation type="journal article" date="2015" name="Nature">
        <title>rRNA introns, odd ribosomes, and small enigmatic genomes across a large radiation of phyla.</title>
        <authorList>
            <person name="Brown C.T."/>
            <person name="Hug L.A."/>
            <person name="Thomas B.C."/>
            <person name="Sharon I."/>
            <person name="Castelle C.J."/>
            <person name="Singh A."/>
            <person name="Wilkins M.J."/>
            <person name="Williams K.H."/>
            <person name="Banfield J.F."/>
        </authorList>
    </citation>
    <scope>NUCLEOTIDE SEQUENCE [LARGE SCALE GENOMIC DNA]</scope>
</reference>
<feature type="transmembrane region" description="Helical" evidence="1">
    <location>
        <begin position="38"/>
        <end position="56"/>
    </location>
</feature>
<gene>
    <name evidence="2" type="ORF">UT34_C0002G0013</name>
</gene>
<comment type="caution">
    <text evidence="2">The sequence shown here is derived from an EMBL/GenBank/DDBJ whole genome shotgun (WGS) entry which is preliminary data.</text>
</comment>
<dbReference type="EMBL" id="LBWK01000002">
    <property type="protein sequence ID" value="KKR05506.1"/>
    <property type="molecule type" value="Genomic_DNA"/>
</dbReference>
<dbReference type="AlphaFoldDB" id="A0A0G0MY88"/>
<keyword evidence="1" id="KW-1133">Transmembrane helix</keyword>